<name>A0ABY5T988_9BACE</name>
<proteinExistence type="predicted"/>
<keyword evidence="3" id="KW-1185">Reference proteome</keyword>
<dbReference type="CDD" id="cd00009">
    <property type="entry name" value="AAA"/>
    <property type="match status" value="1"/>
</dbReference>
<organism evidence="2 3">
    <name type="scientific">Bacteroides faecis</name>
    <dbReference type="NCBI Taxonomy" id="674529"/>
    <lineage>
        <taxon>Bacteria</taxon>
        <taxon>Pseudomonadati</taxon>
        <taxon>Bacteroidota</taxon>
        <taxon>Bacteroidia</taxon>
        <taxon>Bacteroidales</taxon>
        <taxon>Bacteroidaceae</taxon>
        <taxon>Bacteroides</taxon>
    </lineage>
</organism>
<accession>A0ABY5T988</accession>
<gene>
    <name evidence="2" type="ORF">NXY30_24930</name>
</gene>
<keyword evidence="2" id="KW-0067">ATP-binding</keyword>
<keyword evidence="2" id="KW-0547">Nucleotide-binding</keyword>
<dbReference type="Gene3D" id="3.40.50.300">
    <property type="entry name" value="P-loop containing nucleotide triphosphate hydrolases"/>
    <property type="match status" value="1"/>
</dbReference>
<sequence>MITNEQIKNLCSRLRLYALPRLLESEAHLAQEQGKNHVEFLHDLLSREVQERDSKDFQRRLKAAALPARHDLDLFDHNYSQGITAPRLRELRRLGWLEQNYNLILMGPSGTGKTFIAAGLVYEAAGQGYKAYMVTMEDVINTIKMKTLMPSAMSAYNRLLKADLVAIDDIMLFPVKKRMPQDSSI</sequence>
<dbReference type="Pfam" id="PF01695">
    <property type="entry name" value="IstB_IS21"/>
    <property type="match status" value="1"/>
</dbReference>
<dbReference type="PANTHER" id="PTHR30050:SF4">
    <property type="entry name" value="ATP-BINDING PROTEIN RV3427C IN INSERTION SEQUENCE-RELATED"/>
    <property type="match status" value="1"/>
</dbReference>
<dbReference type="EMBL" id="CP103141">
    <property type="protein sequence ID" value="UVQ74180.1"/>
    <property type="molecule type" value="Genomic_DNA"/>
</dbReference>
<reference evidence="2" key="1">
    <citation type="submission" date="2022-08" db="EMBL/GenBank/DDBJ databases">
        <title>Genome Sequencing of Bacteroides fragilis Group Isolates with Nanopore Technology.</title>
        <authorList>
            <person name="Tisza M.J."/>
            <person name="Smith D."/>
            <person name="Dekker J.P."/>
        </authorList>
    </citation>
    <scope>NUCLEOTIDE SEQUENCE</scope>
    <source>
        <strain evidence="2">BFG-527</strain>
    </source>
</reference>
<dbReference type="PANTHER" id="PTHR30050">
    <property type="entry name" value="CHROMOSOMAL REPLICATION INITIATOR PROTEIN DNAA"/>
    <property type="match status" value="1"/>
</dbReference>
<protein>
    <submittedName>
        <fullName evidence="2">ATP-binding protein</fullName>
    </submittedName>
</protein>
<feature type="domain" description="IstB-like ATP-binding" evidence="1">
    <location>
        <begin position="12"/>
        <end position="177"/>
    </location>
</feature>
<evidence type="ECO:0000259" key="1">
    <source>
        <dbReference type="Pfam" id="PF01695"/>
    </source>
</evidence>
<evidence type="ECO:0000313" key="2">
    <source>
        <dbReference type="EMBL" id="UVQ74180.1"/>
    </source>
</evidence>
<dbReference type="SUPFAM" id="SSF52540">
    <property type="entry name" value="P-loop containing nucleoside triphosphate hydrolases"/>
    <property type="match status" value="1"/>
</dbReference>
<evidence type="ECO:0000313" key="3">
    <source>
        <dbReference type="Proteomes" id="UP001060104"/>
    </source>
</evidence>
<dbReference type="InterPro" id="IPR002611">
    <property type="entry name" value="IstB_ATP-bd"/>
</dbReference>
<dbReference type="Proteomes" id="UP001060104">
    <property type="component" value="Chromosome"/>
</dbReference>
<dbReference type="InterPro" id="IPR027417">
    <property type="entry name" value="P-loop_NTPase"/>
</dbReference>
<dbReference type="GO" id="GO:0005524">
    <property type="term" value="F:ATP binding"/>
    <property type="evidence" value="ECO:0007669"/>
    <property type="project" value="UniProtKB-KW"/>
</dbReference>